<gene>
    <name evidence="1" type="ORF">S03H2_58808</name>
</gene>
<sequence>MNAIDDSVLLGLIKRPAKDWSEEEKDLFAERVNELCAQGEVVILPTDHCFYCGTELTNNVLSINRLDERELGLIIPLCEDCNFGVSLTSNRQFCQN</sequence>
<dbReference type="EMBL" id="BARU01037777">
    <property type="protein sequence ID" value="GAH89721.1"/>
    <property type="molecule type" value="Genomic_DNA"/>
</dbReference>
<organism evidence="1">
    <name type="scientific">marine sediment metagenome</name>
    <dbReference type="NCBI Taxonomy" id="412755"/>
    <lineage>
        <taxon>unclassified sequences</taxon>
        <taxon>metagenomes</taxon>
        <taxon>ecological metagenomes</taxon>
    </lineage>
</organism>
<accession>X1J4R1</accession>
<protein>
    <submittedName>
        <fullName evidence="1">Uncharacterized protein</fullName>
    </submittedName>
</protein>
<dbReference type="AlphaFoldDB" id="X1J4R1"/>
<reference evidence="1" key="1">
    <citation type="journal article" date="2014" name="Front. Microbiol.">
        <title>High frequency of phylogenetically diverse reductive dehalogenase-homologous genes in deep subseafloor sedimentary metagenomes.</title>
        <authorList>
            <person name="Kawai M."/>
            <person name="Futagami T."/>
            <person name="Toyoda A."/>
            <person name="Takaki Y."/>
            <person name="Nishi S."/>
            <person name="Hori S."/>
            <person name="Arai W."/>
            <person name="Tsubouchi T."/>
            <person name="Morono Y."/>
            <person name="Uchiyama I."/>
            <person name="Ito T."/>
            <person name="Fujiyama A."/>
            <person name="Inagaki F."/>
            <person name="Takami H."/>
        </authorList>
    </citation>
    <scope>NUCLEOTIDE SEQUENCE</scope>
    <source>
        <strain evidence="1">Expedition CK06-06</strain>
    </source>
</reference>
<name>X1J4R1_9ZZZZ</name>
<comment type="caution">
    <text evidence="1">The sequence shown here is derived from an EMBL/GenBank/DDBJ whole genome shotgun (WGS) entry which is preliminary data.</text>
</comment>
<proteinExistence type="predicted"/>
<evidence type="ECO:0000313" key="1">
    <source>
        <dbReference type="EMBL" id="GAH89721.1"/>
    </source>
</evidence>